<dbReference type="Proteomes" id="UP000582659">
    <property type="component" value="Unassembled WGS sequence"/>
</dbReference>
<dbReference type="WBParaSite" id="BXY_0114300.1">
    <property type="protein sequence ID" value="BXY_0114300.1"/>
    <property type="gene ID" value="BXY_0114300"/>
</dbReference>
<sequence length="120" mass="13749">MSNSVLPFDLTKSLIALLCFSQLLSLMAYSIDGHKLRRHSQPILIPKNDQLDPTRQQAQMPRNFNEISRGTMEFIKKTRRVRNQGPQVINMPFHSAGFSSAMRKVLFPTDIFNIPSFTLN</sequence>
<protein>
    <submittedName>
        <fullName evidence="1">(pine wood nematode) hypothetical protein</fullName>
    </submittedName>
</protein>
<proteinExistence type="predicted"/>
<dbReference type="Proteomes" id="UP000659654">
    <property type="component" value="Unassembled WGS sequence"/>
</dbReference>
<dbReference type="Proteomes" id="UP000095284">
    <property type="component" value="Unplaced"/>
</dbReference>
<dbReference type="EMBL" id="CAJFDI010000006">
    <property type="protein sequence ID" value="CAD5235174.1"/>
    <property type="molecule type" value="Genomic_DNA"/>
</dbReference>
<evidence type="ECO:0000313" key="3">
    <source>
        <dbReference type="Proteomes" id="UP000659654"/>
    </source>
</evidence>
<reference evidence="1" key="2">
    <citation type="submission" date="2020-09" db="EMBL/GenBank/DDBJ databases">
        <authorList>
            <person name="Kikuchi T."/>
        </authorList>
    </citation>
    <scope>NUCLEOTIDE SEQUENCE</scope>
    <source>
        <strain evidence="1">Ka4C1</strain>
    </source>
</reference>
<dbReference type="EMBL" id="CAJFCV020000006">
    <property type="protein sequence ID" value="CAG9131396.1"/>
    <property type="molecule type" value="Genomic_DNA"/>
</dbReference>
<keyword evidence="3" id="KW-1185">Reference proteome</keyword>
<evidence type="ECO:0000313" key="2">
    <source>
        <dbReference type="Proteomes" id="UP000095284"/>
    </source>
</evidence>
<reference evidence="4" key="1">
    <citation type="submission" date="2016-11" db="UniProtKB">
        <authorList>
            <consortium name="WormBaseParasite"/>
        </authorList>
    </citation>
    <scope>IDENTIFICATION</scope>
</reference>
<dbReference type="AlphaFoldDB" id="A0A1I7RKB0"/>
<organism evidence="2 4">
    <name type="scientific">Bursaphelenchus xylophilus</name>
    <name type="common">Pinewood nematode worm</name>
    <name type="synonym">Aphelenchoides xylophilus</name>
    <dbReference type="NCBI Taxonomy" id="6326"/>
    <lineage>
        <taxon>Eukaryota</taxon>
        <taxon>Metazoa</taxon>
        <taxon>Ecdysozoa</taxon>
        <taxon>Nematoda</taxon>
        <taxon>Chromadorea</taxon>
        <taxon>Rhabditida</taxon>
        <taxon>Tylenchina</taxon>
        <taxon>Tylenchomorpha</taxon>
        <taxon>Aphelenchoidea</taxon>
        <taxon>Aphelenchoididae</taxon>
        <taxon>Bursaphelenchus</taxon>
    </lineage>
</organism>
<accession>A0A1I7RKB0</accession>
<gene>
    <name evidence="1" type="ORF">BXYJ_LOCUS15265</name>
</gene>
<evidence type="ECO:0000313" key="4">
    <source>
        <dbReference type="WBParaSite" id="BXY_0114300.1"/>
    </source>
</evidence>
<evidence type="ECO:0000313" key="1">
    <source>
        <dbReference type="EMBL" id="CAD5235174.1"/>
    </source>
</evidence>
<name>A0A1I7RKB0_BURXY</name>